<gene>
    <name evidence="1" type="ORF">LPB138_08760</name>
</gene>
<keyword evidence="2" id="KW-1185">Reference proteome</keyword>
<evidence type="ECO:0000313" key="1">
    <source>
        <dbReference type="EMBL" id="AOW20760.1"/>
    </source>
</evidence>
<dbReference type="RefSeq" id="WP_070236924.1">
    <property type="nucleotide sequence ID" value="NZ_CP017478.1"/>
</dbReference>
<protein>
    <submittedName>
        <fullName evidence="1">Uncharacterized protein</fullName>
    </submittedName>
</protein>
<dbReference type="AlphaFoldDB" id="A0A1D8P866"/>
<dbReference type="OrthoDB" id="1175380at2"/>
<reference evidence="1 2" key="1">
    <citation type="submission" date="2016-10" db="EMBL/GenBank/DDBJ databases">
        <title>Lutibacter sp. LPB0138, isolated from marine gastropod.</title>
        <authorList>
            <person name="Kim E."/>
            <person name="Yi H."/>
        </authorList>
    </citation>
    <scope>NUCLEOTIDE SEQUENCE [LARGE SCALE GENOMIC DNA]</scope>
    <source>
        <strain evidence="1 2">LPB0138</strain>
    </source>
</reference>
<accession>A0A1D8P866</accession>
<dbReference type="Proteomes" id="UP000176050">
    <property type="component" value="Chromosome"/>
</dbReference>
<name>A0A1D8P866_9FLAO</name>
<dbReference type="EMBL" id="CP017478">
    <property type="protein sequence ID" value="AOW20760.1"/>
    <property type="molecule type" value="Genomic_DNA"/>
</dbReference>
<dbReference type="KEGG" id="lul:LPB138_08760"/>
<dbReference type="STRING" id="1850246.LPB138_08760"/>
<proteinExistence type="predicted"/>
<sequence length="222" mass="26611">MKSEDLYESLLGNLYMPMVFYVPEHIIPDDMKKIKAEFKENNFFNTIIAIDENGYNFELKKKKNVGVLFSKINNLQRNTMKLLDAKEIMSPRQFEFLYNRYLVLIRFYVRISNWMGDNIISEIEGVKEWIVRLFVNQKIILNDHMNDLNKYFASNKTIEISSEKVIKNFDEFFPQFDSFKIKNEKEIDKEEVIKVKSKRKKRKIITDEEAELFLLKSVFNID</sequence>
<organism evidence="1 2">
    <name type="scientific">Urechidicola croceus</name>
    <dbReference type="NCBI Taxonomy" id="1850246"/>
    <lineage>
        <taxon>Bacteria</taxon>
        <taxon>Pseudomonadati</taxon>
        <taxon>Bacteroidota</taxon>
        <taxon>Flavobacteriia</taxon>
        <taxon>Flavobacteriales</taxon>
        <taxon>Flavobacteriaceae</taxon>
        <taxon>Urechidicola</taxon>
    </lineage>
</organism>
<evidence type="ECO:0000313" key="2">
    <source>
        <dbReference type="Proteomes" id="UP000176050"/>
    </source>
</evidence>